<gene>
    <name evidence="1" type="ORF">V7S43_005523</name>
</gene>
<dbReference type="EMBL" id="JBIMZQ010000009">
    <property type="protein sequence ID" value="KAL3669139.1"/>
    <property type="molecule type" value="Genomic_DNA"/>
</dbReference>
<proteinExistence type="predicted"/>
<name>A0ABD3FVX2_9STRA</name>
<evidence type="ECO:0000313" key="2">
    <source>
        <dbReference type="Proteomes" id="UP001632037"/>
    </source>
</evidence>
<protein>
    <submittedName>
        <fullName evidence="1">Uncharacterized protein</fullName>
    </submittedName>
</protein>
<evidence type="ECO:0000313" key="1">
    <source>
        <dbReference type="EMBL" id="KAL3669139.1"/>
    </source>
</evidence>
<sequence>MDTRGGNPMDELSAFESARFTEQEEKDEGQRLHVEIGFKYSVWESEIFLCDDCNAEITYLIRNHQDRPSD</sequence>
<accession>A0ABD3FVX2</accession>
<organism evidence="1 2">
    <name type="scientific">Phytophthora oleae</name>
    <dbReference type="NCBI Taxonomy" id="2107226"/>
    <lineage>
        <taxon>Eukaryota</taxon>
        <taxon>Sar</taxon>
        <taxon>Stramenopiles</taxon>
        <taxon>Oomycota</taxon>
        <taxon>Peronosporomycetes</taxon>
        <taxon>Peronosporales</taxon>
        <taxon>Peronosporaceae</taxon>
        <taxon>Phytophthora</taxon>
    </lineage>
</organism>
<dbReference type="AlphaFoldDB" id="A0ABD3FVX2"/>
<dbReference type="Proteomes" id="UP001632037">
    <property type="component" value="Unassembled WGS sequence"/>
</dbReference>
<keyword evidence="2" id="KW-1185">Reference proteome</keyword>
<comment type="caution">
    <text evidence="1">The sequence shown here is derived from an EMBL/GenBank/DDBJ whole genome shotgun (WGS) entry which is preliminary data.</text>
</comment>
<reference evidence="1 2" key="1">
    <citation type="submission" date="2024-09" db="EMBL/GenBank/DDBJ databases">
        <title>Genome sequencing and assembly of Phytophthora oleae, isolate VK10A, causative agent of rot of olive drupes.</title>
        <authorList>
            <person name="Conti Taguali S."/>
            <person name="Riolo M."/>
            <person name="La Spada F."/>
            <person name="Cacciola S.O."/>
            <person name="Dionisio G."/>
        </authorList>
    </citation>
    <scope>NUCLEOTIDE SEQUENCE [LARGE SCALE GENOMIC DNA]</scope>
    <source>
        <strain evidence="1 2">VK10A</strain>
    </source>
</reference>